<keyword evidence="4" id="KW-1185">Reference proteome</keyword>
<accession>A0A448WBT6</accession>
<feature type="chain" id="PRO_5019538268" evidence="2">
    <location>
        <begin position="27"/>
        <end position="143"/>
    </location>
</feature>
<dbReference type="EMBL" id="CAAALY010002714">
    <property type="protein sequence ID" value="VEL07905.1"/>
    <property type="molecule type" value="Genomic_DNA"/>
</dbReference>
<dbReference type="Proteomes" id="UP000784294">
    <property type="component" value="Unassembled WGS sequence"/>
</dbReference>
<proteinExistence type="predicted"/>
<organism evidence="3 4">
    <name type="scientific">Protopolystoma xenopodis</name>
    <dbReference type="NCBI Taxonomy" id="117903"/>
    <lineage>
        <taxon>Eukaryota</taxon>
        <taxon>Metazoa</taxon>
        <taxon>Spiralia</taxon>
        <taxon>Lophotrochozoa</taxon>
        <taxon>Platyhelminthes</taxon>
        <taxon>Monogenea</taxon>
        <taxon>Polyopisthocotylea</taxon>
        <taxon>Polystomatidea</taxon>
        <taxon>Polystomatidae</taxon>
        <taxon>Protopolystoma</taxon>
    </lineage>
</organism>
<keyword evidence="2" id="KW-0732">Signal</keyword>
<evidence type="ECO:0000313" key="4">
    <source>
        <dbReference type="Proteomes" id="UP000784294"/>
    </source>
</evidence>
<feature type="compositionally biased region" description="Polar residues" evidence="1">
    <location>
        <begin position="28"/>
        <end position="52"/>
    </location>
</feature>
<evidence type="ECO:0000256" key="2">
    <source>
        <dbReference type="SAM" id="SignalP"/>
    </source>
</evidence>
<comment type="caution">
    <text evidence="3">The sequence shown here is derived from an EMBL/GenBank/DDBJ whole genome shotgun (WGS) entry which is preliminary data.</text>
</comment>
<reference evidence="3" key="1">
    <citation type="submission" date="2018-11" db="EMBL/GenBank/DDBJ databases">
        <authorList>
            <consortium name="Pathogen Informatics"/>
        </authorList>
    </citation>
    <scope>NUCLEOTIDE SEQUENCE</scope>
</reference>
<feature type="signal peptide" evidence="2">
    <location>
        <begin position="1"/>
        <end position="26"/>
    </location>
</feature>
<protein>
    <submittedName>
        <fullName evidence="3">Uncharacterized protein</fullName>
    </submittedName>
</protein>
<feature type="region of interest" description="Disordered" evidence="1">
    <location>
        <begin position="28"/>
        <end position="56"/>
    </location>
</feature>
<name>A0A448WBT6_9PLAT</name>
<gene>
    <name evidence="3" type="ORF">PXEA_LOCUS1345</name>
</gene>
<dbReference type="AlphaFoldDB" id="A0A448WBT6"/>
<evidence type="ECO:0000313" key="3">
    <source>
        <dbReference type="EMBL" id="VEL07905.1"/>
    </source>
</evidence>
<sequence>MPHEAECPLTTFTLFISLLFATTNLSATPKSSSGLRPATSVTEASSFPASSDNRQRPYAVLPAATRGLHLHNLGDLPSDRPPIAPRYITKYGATRAALEGAQLAELLGPGHQVLSSQTNKLDPVKLGGTASERDPLRVKYEVK</sequence>
<evidence type="ECO:0000256" key="1">
    <source>
        <dbReference type="SAM" id="MobiDB-lite"/>
    </source>
</evidence>